<evidence type="ECO:0000256" key="6">
    <source>
        <dbReference type="SAM" id="Phobius"/>
    </source>
</evidence>
<evidence type="ECO:0000256" key="5">
    <source>
        <dbReference type="SAM" id="MobiDB-lite"/>
    </source>
</evidence>
<feature type="transmembrane region" description="Helical" evidence="6">
    <location>
        <begin position="433"/>
        <end position="454"/>
    </location>
</feature>
<dbReference type="InterPro" id="IPR020846">
    <property type="entry name" value="MFS_dom"/>
</dbReference>
<protein>
    <recommendedName>
        <fullName evidence="7">Major facilitator superfamily (MFS) profile domain-containing protein</fullName>
    </recommendedName>
</protein>
<feature type="region of interest" description="Disordered" evidence="5">
    <location>
        <begin position="550"/>
        <end position="570"/>
    </location>
</feature>
<evidence type="ECO:0000256" key="3">
    <source>
        <dbReference type="ARBA" id="ARBA00022989"/>
    </source>
</evidence>
<dbReference type="Gene3D" id="1.20.1250.20">
    <property type="entry name" value="MFS general substrate transporter like domains"/>
    <property type="match status" value="1"/>
</dbReference>
<feature type="transmembrane region" description="Helical" evidence="6">
    <location>
        <begin position="231"/>
        <end position="249"/>
    </location>
</feature>
<keyword evidence="2 6" id="KW-0812">Transmembrane</keyword>
<dbReference type="SUPFAM" id="SSF103473">
    <property type="entry name" value="MFS general substrate transporter"/>
    <property type="match status" value="1"/>
</dbReference>
<evidence type="ECO:0000256" key="4">
    <source>
        <dbReference type="ARBA" id="ARBA00023136"/>
    </source>
</evidence>
<name>A0AAV2BAW0_9ARAC</name>
<dbReference type="PROSITE" id="PS50850">
    <property type="entry name" value="MFS"/>
    <property type="match status" value="1"/>
</dbReference>
<dbReference type="PANTHER" id="PTHR24064">
    <property type="entry name" value="SOLUTE CARRIER FAMILY 22 MEMBER"/>
    <property type="match status" value="1"/>
</dbReference>
<dbReference type="EMBL" id="CAXIEN010000324">
    <property type="protein sequence ID" value="CAL1293371.1"/>
    <property type="molecule type" value="Genomic_DNA"/>
</dbReference>
<dbReference type="InterPro" id="IPR005828">
    <property type="entry name" value="MFS_sugar_transport-like"/>
</dbReference>
<keyword evidence="9" id="KW-1185">Reference proteome</keyword>
<dbReference type="InterPro" id="IPR036259">
    <property type="entry name" value="MFS_trans_sf"/>
</dbReference>
<dbReference type="GO" id="GO:0016020">
    <property type="term" value="C:membrane"/>
    <property type="evidence" value="ECO:0007669"/>
    <property type="project" value="UniProtKB-SubCell"/>
</dbReference>
<evidence type="ECO:0000259" key="7">
    <source>
        <dbReference type="PROSITE" id="PS50850"/>
    </source>
</evidence>
<feature type="domain" description="Major facilitator superfamily (MFS) profile" evidence="7">
    <location>
        <begin position="34"/>
        <end position="515"/>
    </location>
</feature>
<keyword evidence="3 6" id="KW-1133">Transmembrane helix</keyword>
<evidence type="ECO:0000313" key="9">
    <source>
        <dbReference type="Proteomes" id="UP001497382"/>
    </source>
</evidence>
<feature type="transmembrane region" description="Helical" evidence="6">
    <location>
        <begin position="255"/>
        <end position="277"/>
    </location>
</feature>
<comment type="caution">
    <text evidence="8">The sequence shown here is derived from an EMBL/GenBank/DDBJ whole genome shotgun (WGS) entry which is preliminary data.</text>
</comment>
<dbReference type="AlphaFoldDB" id="A0AAV2BAW0"/>
<proteinExistence type="predicted"/>
<organism evidence="8 9">
    <name type="scientific">Larinioides sclopetarius</name>
    <dbReference type="NCBI Taxonomy" id="280406"/>
    <lineage>
        <taxon>Eukaryota</taxon>
        <taxon>Metazoa</taxon>
        <taxon>Ecdysozoa</taxon>
        <taxon>Arthropoda</taxon>
        <taxon>Chelicerata</taxon>
        <taxon>Arachnida</taxon>
        <taxon>Araneae</taxon>
        <taxon>Araneomorphae</taxon>
        <taxon>Entelegynae</taxon>
        <taxon>Araneoidea</taxon>
        <taxon>Araneidae</taxon>
        <taxon>Larinioides</taxon>
    </lineage>
</organism>
<accession>A0AAV2BAW0</accession>
<dbReference type="GO" id="GO:0022857">
    <property type="term" value="F:transmembrane transporter activity"/>
    <property type="evidence" value="ECO:0007669"/>
    <property type="project" value="InterPro"/>
</dbReference>
<dbReference type="Proteomes" id="UP001497382">
    <property type="component" value="Unassembled WGS sequence"/>
</dbReference>
<feature type="compositionally biased region" description="Polar residues" evidence="5">
    <location>
        <begin position="555"/>
        <end position="570"/>
    </location>
</feature>
<comment type="subcellular location">
    <subcellularLocation>
        <location evidence="1">Membrane</location>
        <topology evidence="1">Multi-pass membrane protein</topology>
    </subcellularLocation>
</comment>
<dbReference type="Pfam" id="PF00083">
    <property type="entry name" value="Sugar_tr"/>
    <property type="match status" value="1"/>
</dbReference>
<feature type="transmembrane region" description="Helical" evidence="6">
    <location>
        <begin position="373"/>
        <end position="396"/>
    </location>
</feature>
<dbReference type="CDD" id="cd17317">
    <property type="entry name" value="MFS_SLC22"/>
    <property type="match status" value="1"/>
</dbReference>
<feature type="transmembrane region" description="Helical" evidence="6">
    <location>
        <begin position="490"/>
        <end position="510"/>
    </location>
</feature>
<feature type="transmembrane region" description="Helical" evidence="6">
    <location>
        <begin position="174"/>
        <end position="195"/>
    </location>
</feature>
<feature type="transmembrane region" description="Helical" evidence="6">
    <location>
        <begin position="340"/>
        <end position="361"/>
    </location>
</feature>
<evidence type="ECO:0000256" key="2">
    <source>
        <dbReference type="ARBA" id="ARBA00022692"/>
    </source>
</evidence>
<gene>
    <name evidence="8" type="ORF">LARSCL_LOCUS18146</name>
</gene>
<evidence type="ECO:0000256" key="1">
    <source>
        <dbReference type="ARBA" id="ARBA00004141"/>
    </source>
</evidence>
<sequence length="570" mass="63572">MPDTERKEPCLEARYCQKDLMDLVKGNGPWQWSILIMAIICAIPSGSNNFSMTFIAPNVDHWCGRPPGTNISVQNWKESSLPPHDKQCSRYKFINISESSEGDGGNASRETISCNSWEYDYSIYSSTIVSKWNLVCDREWLISMSKSIFIAGVFLSSTLFAYLTDKFGRKPLILVSNVLAITGGISCIFSNSFLMFAISRFFVAAAVSATDHAATVLVIETVSPEYRSPYYCGISLAYLAGALELPLIAWWLRDWIWIESLLILPSVLLLATCWLLPESPRWLLSQKKAEEALEILSRAAKRNELDISDIKLKEMVKNLKEPKDDENVGIRILDLFKSELRLRTFVMWFIWCATTFTYYGISYNTNELAGNPFINFALYFTIEIPATILVLIAIQYKGRRKSLAAGLTVAGMACLLIYLIPEDLAWMRTSLSLFGKFCISATFALLGLFTFEVFPTNLRNTGYGSASAVARFGAFLAPFVREIGRSSHPFITQILFGIVSITGGGLALLLPETTNCSVPDTCREAAEISRKRSYNAISEKICTLNDLKNGKDTESANSQQKCSTIASESS</sequence>
<feature type="transmembrane region" description="Helical" evidence="6">
    <location>
        <begin position="140"/>
        <end position="162"/>
    </location>
</feature>
<keyword evidence="4 6" id="KW-0472">Membrane</keyword>
<feature type="transmembrane region" description="Helical" evidence="6">
    <location>
        <begin position="403"/>
        <end position="421"/>
    </location>
</feature>
<evidence type="ECO:0000313" key="8">
    <source>
        <dbReference type="EMBL" id="CAL1293371.1"/>
    </source>
</evidence>
<reference evidence="8 9" key="1">
    <citation type="submission" date="2024-04" db="EMBL/GenBank/DDBJ databases">
        <authorList>
            <person name="Rising A."/>
            <person name="Reimegard J."/>
            <person name="Sonavane S."/>
            <person name="Akerstrom W."/>
            <person name="Nylinder S."/>
            <person name="Hedman E."/>
            <person name="Kallberg Y."/>
        </authorList>
    </citation>
    <scope>NUCLEOTIDE SEQUENCE [LARGE SCALE GENOMIC DNA]</scope>
</reference>